<comment type="caution">
    <text evidence="2">The sequence shown here is derived from an EMBL/GenBank/DDBJ whole genome shotgun (WGS) entry which is preliminary data.</text>
</comment>
<dbReference type="EMBL" id="PQXN01000040">
    <property type="protein sequence ID" value="TGO59901.1"/>
    <property type="molecule type" value="Genomic_DNA"/>
</dbReference>
<dbReference type="AlphaFoldDB" id="A0A4Z1IE74"/>
<name>A0A4Z1IE74_9HELO</name>
<evidence type="ECO:0000256" key="1">
    <source>
        <dbReference type="SAM" id="MobiDB-lite"/>
    </source>
</evidence>
<organism evidence="2 3">
    <name type="scientific">Botryotinia convoluta</name>
    <dbReference type="NCBI Taxonomy" id="54673"/>
    <lineage>
        <taxon>Eukaryota</taxon>
        <taxon>Fungi</taxon>
        <taxon>Dikarya</taxon>
        <taxon>Ascomycota</taxon>
        <taxon>Pezizomycotina</taxon>
        <taxon>Leotiomycetes</taxon>
        <taxon>Helotiales</taxon>
        <taxon>Sclerotiniaceae</taxon>
        <taxon>Botryotinia</taxon>
    </lineage>
</organism>
<keyword evidence="3" id="KW-1185">Reference proteome</keyword>
<accession>A0A4Z1IE74</accession>
<evidence type="ECO:0000313" key="3">
    <source>
        <dbReference type="Proteomes" id="UP000297527"/>
    </source>
</evidence>
<reference evidence="2 3" key="1">
    <citation type="submission" date="2017-12" db="EMBL/GenBank/DDBJ databases">
        <title>Comparative genomics of Botrytis spp.</title>
        <authorList>
            <person name="Valero-Jimenez C.A."/>
            <person name="Tapia P."/>
            <person name="Veloso J."/>
            <person name="Silva-Moreno E."/>
            <person name="Staats M."/>
            <person name="Valdes J.H."/>
            <person name="Van Kan J.A.L."/>
        </authorList>
    </citation>
    <scope>NUCLEOTIDE SEQUENCE [LARGE SCALE GENOMIC DNA]</scope>
    <source>
        <strain evidence="2 3">MUCL11595</strain>
    </source>
</reference>
<sequence>MDERCVPKPQDEGHEAMKLSERTASEFNNVDKRCALKQMDQTVPLSVRRRRRQYYWEISIAKQVRVGLSRQTRR</sequence>
<feature type="region of interest" description="Disordered" evidence="1">
    <location>
        <begin position="1"/>
        <end position="20"/>
    </location>
</feature>
<evidence type="ECO:0000313" key="2">
    <source>
        <dbReference type="EMBL" id="TGO59901.1"/>
    </source>
</evidence>
<protein>
    <submittedName>
        <fullName evidence="2">Uncharacterized protein</fullName>
    </submittedName>
</protein>
<dbReference type="Proteomes" id="UP000297527">
    <property type="component" value="Unassembled WGS sequence"/>
</dbReference>
<gene>
    <name evidence="2" type="ORF">BCON_0040g00440</name>
</gene>
<proteinExistence type="predicted"/>